<gene>
    <name evidence="1" type="ORF">ADUPG1_004094</name>
</gene>
<comment type="caution">
    <text evidence="1">The sequence shown here is derived from an EMBL/GenBank/DDBJ whole genome shotgun (WGS) entry which is preliminary data.</text>
</comment>
<reference evidence="1" key="1">
    <citation type="submission" date="2022-03" db="EMBL/GenBank/DDBJ databases">
        <title>Draft genome sequence of Aduncisulcus paluster, a free-living microaerophilic Fornicata.</title>
        <authorList>
            <person name="Yuyama I."/>
            <person name="Kume K."/>
            <person name="Tamura T."/>
            <person name="Inagaki Y."/>
            <person name="Hashimoto T."/>
        </authorList>
    </citation>
    <scope>NUCLEOTIDE SEQUENCE</scope>
    <source>
        <strain evidence="1">NY0171</strain>
    </source>
</reference>
<evidence type="ECO:0000313" key="2">
    <source>
        <dbReference type="Proteomes" id="UP001057375"/>
    </source>
</evidence>
<dbReference type="Proteomes" id="UP001057375">
    <property type="component" value="Unassembled WGS sequence"/>
</dbReference>
<evidence type="ECO:0000313" key="1">
    <source>
        <dbReference type="EMBL" id="GKT15448.1"/>
    </source>
</evidence>
<sequence length="29" mass="3323">DRLLADKAAEFIYENADVTEIDPVKKDDK</sequence>
<accession>A0ABQ5JSI9</accession>
<proteinExistence type="predicted"/>
<keyword evidence="2" id="KW-1185">Reference proteome</keyword>
<protein>
    <submittedName>
        <fullName evidence="1">Uncharacterized protein</fullName>
    </submittedName>
</protein>
<dbReference type="EMBL" id="BQXS01005863">
    <property type="protein sequence ID" value="GKT15448.1"/>
    <property type="molecule type" value="Genomic_DNA"/>
</dbReference>
<organism evidence="1 2">
    <name type="scientific">Aduncisulcus paluster</name>
    <dbReference type="NCBI Taxonomy" id="2918883"/>
    <lineage>
        <taxon>Eukaryota</taxon>
        <taxon>Metamonada</taxon>
        <taxon>Carpediemonas-like organisms</taxon>
        <taxon>Aduncisulcus</taxon>
    </lineage>
</organism>
<feature type="non-terminal residue" evidence="1">
    <location>
        <position position="1"/>
    </location>
</feature>
<name>A0ABQ5JSI9_9EUKA</name>